<keyword evidence="3" id="KW-1185">Reference proteome</keyword>
<feature type="region of interest" description="Disordered" evidence="1">
    <location>
        <begin position="96"/>
        <end position="118"/>
    </location>
</feature>
<dbReference type="AlphaFoldDB" id="A0AAQ3KLD8"/>
<dbReference type="EMBL" id="CP136894">
    <property type="protein sequence ID" value="WOL07997.1"/>
    <property type="molecule type" value="Genomic_DNA"/>
</dbReference>
<gene>
    <name evidence="2" type="ORF">Cni_G16748</name>
</gene>
<evidence type="ECO:0000256" key="1">
    <source>
        <dbReference type="SAM" id="MobiDB-lite"/>
    </source>
</evidence>
<dbReference type="Gene3D" id="6.10.140.1620">
    <property type="match status" value="1"/>
</dbReference>
<feature type="compositionally biased region" description="Basic residues" evidence="1">
    <location>
        <begin position="96"/>
        <end position="106"/>
    </location>
</feature>
<dbReference type="Proteomes" id="UP001327560">
    <property type="component" value="Chromosome 5"/>
</dbReference>
<organism evidence="2 3">
    <name type="scientific">Canna indica</name>
    <name type="common">Indian-shot</name>
    <dbReference type="NCBI Taxonomy" id="4628"/>
    <lineage>
        <taxon>Eukaryota</taxon>
        <taxon>Viridiplantae</taxon>
        <taxon>Streptophyta</taxon>
        <taxon>Embryophyta</taxon>
        <taxon>Tracheophyta</taxon>
        <taxon>Spermatophyta</taxon>
        <taxon>Magnoliopsida</taxon>
        <taxon>Liliopsida</taxon>
        <taxon>Zingiberales</taxon>
        <taxon>Cannaceae</taxon>
        <taxon>Canna</taxon>
    </lineage>
</organism>
<reference evidence="2 3" key="1">
    <citation type="submission" date="2023-10" db="EMBL/GenBank/DDBJ databases">
        <title>Chromosome-scale genome assembly provides insights into flower coloration mechanisms of Canna indica.</title>
        <authorList>
            <person name="Li C."/>
        </authorList>
    </citation>
    <scope>NUCLEOTIDE SEQUENCE [LARGE SCALE GENOMIC DNA]</scope>
    <source>
        <tissue evidence="2">Flower</tissue>
    </source>
</reference>
<protein>
    <submittedName>
        <fullName evidence="2">Uncharacterized protein</fullName>
    </submittedName>
</protein>
<feature type="compositionally biased region" description="Basic and acidic residues" evidence="1">
    <location>
        <begin position="107"/>
        <end position="118"/>
    </location>
</feature>
<accession>A0AAQ3KLD8</accession>
<name>A0AAQ3KLD8_9LILI</name>
<proteinExistence type="predicted"/>
<sequence>MASLVRSKGFVHALQELKNLRPQLYSAAEYYKKSYLHSEQKQIEEHKGQSRWVLVESTGDNLVRSSWRAQRTSLARSSWRAQRMKEVLLGLREVHRRRKEKDKRDKKKDVGEERDTCVRRQTEDDDRKLEMVLRIGFYEIIKLGMPHMLPLMRMIMQNKLEKKNGKLQMTLLTDS</sequence>
<evidence type="ECO:0000313" key="2">
    <source>
        <dbReference type="EMBL" id="WOL07997.1"/>
    </source>
</evidence>
<evidence type="ECO:0000313" key="3">
    <source>
        <dbReference type="Proteomes" id="UP001327560"/>
    </source>
</evidence>